<dbReference type="EMBL" id="BMHY01000005">
    <property type="protein sequence ID" value="GGG71231.1"/>
    <property type="molecule type" value="Genomic_DNA"/>
</dbReference>
<comment type="caution">
    <text evidence="3">The sequence shown here is derived from an EMBL/GenBank/DDBJ whole genome shotgun (WGS) entry which is preliminary data.</text>
</comment>
<gene>
    <name evidence="3" type="ORF">GCM10010918_28390</name>
</gene>
<reference evidence="3 4" key="1">
    <citation type="journal article" date="2014" name="Int. J. Syst. Evol. Microbiol.">
        <title>Complete genome sequence of Corynebacterium casei LMG S-19264T (=DSM 44701T), isolated from a smear-ripened cheese.</title>
        <authorList>
            <consortium name="US DOE Joint Genome Institute (JGI-PGF)"/>
            <person name="Walter F."/>
            <person name="Albersmeier A."/>
            <person name="Kalinowski J."/>
            <person name="Ruckert C."/>
        </authorList>
    </citation>
    <scope>NUCLEOTIDE SEQUENCE [LARGE SCALE GENOMIC DNA]</scope>
    <source>
        <strain evidence="3 4">CGMCC 1.15286</strain>
    </source>
</reference>
<protein>
    <recommendedName>
        <fullName evidence="2">Transglutaminase-like domain-containing protein</fullName>
    </recommendedName>
</protein>
<evidence type="ECO:0000259" key="2">
    <source>
        <dbReference type="SMART" id="SM00460"/>
    </source>
</evidence>
<accession>A0A917H968</accession>
<dbReference type="PANTHER" id="PTHR33490">
    <property type="entry name" value="BLR5614 PROTEIN-RELATED"/>
    <property type="match status" value="1"/>
</dbReference>
<proteinExistence type="predicted"/>
<evidence type="ECO:0000313" key="3">
    <source>
        <dbReference type="EMBL" id="GGG71231.1"/>
    </source>
</evidence>
<dbReference type="Gene3D" id="3.10.620.30">
    <property type="match status" value="1"/>
</dbReference>
<organism evidence="3 4">
    <name type="scientific">Paenibacillus radicis</name>
    <name type="common">ex Gao et al. 2016</name>
    <dbReference type="NCBI Taxonomy" id="1737354"/>
    <lineage>
        <taxon>Bacteria</taxon>
        <taxon>Bacillati</taxon>
        <taxon>Bacillota</taxon>
        <taxon>Bacilli</taxon>
        <taxon>Bacillales</taxon>
        <taxon>Paenibacillaceae</taxon>
        <taxon>Paenibacillus</taxon>
    </lineage>
</organism>
<dbReference type="Pfam" id="PF01841">
    <property type="entry name" value="Transglut_core"/>
    <property type="match status" value="1"/>
</dbReference>
<dbReference type="InterPro" id="IPR002931">
    <property type="entry name" value="Transglutaminase-like"/>
</dbReference>
<dbReference type="RefSeq" id="WP_188889867.1">
    <property type="nucleotide sequence ID" value="NZ_BMHY01000005.1"/>
</dbReference>
<dbReference type="Proteomes" id="UP000600247">
    <property type="component" value="Unassembled WGS sequence"/>
</dbReference>
<dbReference type="SUPFAM" id="SSF54001">
    <property type="entry name" value="Cysteine proteinases"/>
    <property type="match status" value="1"/>
</dbReference>
<feature type="signal peptide" evidence="1">
    <location>
        <begin position="1"/>
        <end position="23"/>
    </location>
</feature>
<keyword evidence="4" id="KW-1185">Reference proteome</keyword>
<feature type="chain" id="PRO_5038636193" description="Transglutaminase-like domain-containing protein" evidence="1">
    <location>
        <begin position="24"/>
        <end position="267"/>
    </location>
</feature>
<sequence>MRKLILMLVAVFVITTSIQVTTAAASAGAQWLDTANINNGTVGVKYDVKSNVKTKVMVAKGKDNYTYTLASSSEEVFPLQLGNGDYTISILENTTGNKYKVVSKEVVSLKLNDTKVVFLNSVQNVKWSNTNKAIQKAKELTANKKNDAEKVKAIYDYIIKNVDYDYDLANNLPTEYLPSIDRTLSTKKDICYGYSALFAAMLRSVDIPTKLVMGNSTYVTQYHAWNEVFLDGKWVTIDTTVDAGLKKSNKKFELVKEASKYTTAKVY</sequence>
<feature type="domain" description="Transglutaminase-like" evidence="2">
    <location>
        <begin position="183"/>
        <end position="241"/>
    </location>
</feature>
<dbReference type="AlphaFoldDB" id="A0A917H968"/>
<dbReference type="InterPro" id="IPR038765">
    <property type="entry name" value="Papain-like_cys_pep_sf"/>
</dbReference>
<name>A0A917H968_9BACL</name>
<evidence type="ECO:0000313" key="4">
    <source>
        <dbReference type="Proteomes" id="UP000600247"/>
    </source>
</evidence>
<dbReference type="PANTHER" id="PTHR33490:SF3">
    <property type="entry name" value="CONSERVED INTEGRAL MEMBRANE PROTEIN"/>
    <property type="match status" value="1"/>
</dbReference>
<dbReference type="SMART" id="SM00460">
    <property type="entry name" value="TGc"/>
    <property type="match status" value="1"/>
</dbReference>
<keyword evidence="1" id="KW-0732">Signal</keyword>
<evidence type="ECO:0000256" key="1">
    <source>
        <dbReference type="SAM" id="SignalP"/>
    </source>
</evidence>